<feature type="compositionally biased region" description="Basic and acidic residues" evidence="1">
    <location>
        <begin position="62"/>
        <end position="108"/>
    </location>
</feature>
<gene>
    <name evidence="2" type="ORF">C1H46_016289</name>
</gene>
<evidence type="ECO:0000313" key="2">
    <source>
        <dbReference type="EMBL" id="TQD98167.1"/>
    </source>
</evidence>
<name>A0A540MHD8_MALBA</name>
<accession>A0A540MHD8</accession>
<proteinExistence type="predicted"/>
<dbReference type="Proteomes" id="UP000315295">
    <property type="component" value="Unassembled WGS sequence"/>
</dbReference>
<dbReference type="AlphaFoldDB" id="A0A540MHD8"/>
<comment type="caution">
    <text evidence="2">The sequence shown here is derived from an EMBL/GenBank/DDBJ whole genome shotgun (WGS) entry which is preliminary data.</text>
</comment>
<keyword evidence="3" id="KW-1185">Reference proteome</keyword>
<evidence type="ECO:0000256" key="1">
    <source>
        <dbReference type="SAM" id="MobiDB-lite"/>
    </source>
</evidence>
<protein>
    <submittedName>
        <fullName evidence="2">Uncharacterized protein</fullName>
    </submittedName>
</protein>
<sequence>MATVSDIQPPPKAPSFSAKLDRSNPLEFVEKALAFLARESDFFHRERVEREVASVVRTLREQERKKVERKKKADAEAAKKLEMEGSEKKADAEAAKLMEMESSEKKTTSETSTSSIPHYKELNSLSLLEHVREAMEELANGKKLRRPATKRIKPAKDFYPVASRYYDTLKNKRPQEDSWLLHREVYAGKIDRRVFVHVYASILADQHDVKESERKWDRRMRAHRKSYPSTPSMGKEKCRIVWCKPWTTAPDQPQSTTPRNALMYLYSLPRVLGSSSVKLDKTMRFLSERNMALNAIGSHERQANTMFTLRRRTPCELLGAHGFLCLQKG</sequence>
<organism evidence="2 3">
    <name type="scientific">Malus baccata</name>
    <name type="common">Siberian crab apple</name>
    <name type="synonym">Pyrus baccata</name>
    <dbReference type="NCBI Taxonomy" id="106549"/>
    <lineage>
        <taxon>Eukaryota</taxon>
        <taxon>Viridiplantae</taxon>
        <taxon>Streptophyta</taxon>
        <taxon>Embryophyta</taxon>
        <taxon>Tracheophyta</taxon>
        <taxon>Spermatophyta</taxon>
        <taxon>Magnoliopsida</taxon>
        <taxon>eudicotyledons</taxon>
        <taxon>Gunneridae</taxon>
        <taxon>Pentapetalae</taxon>
        <taxon>rosids</taxon>
        <taxon>fabids</taxon>
        <taxon>Rosales</taxon>
        <taxon>Rosaceae</taxon>
        <taxon>Amygdaloideae</taxon>
        <taxon>Maleae</taxon>
        <taxon>Malus</taxon>
    </lineage>
</organism>
<evidence type="ECO:0000313" key="3">
    <source>
        <dbReference type="Proteomes" id="UP000315295"/>
    </source>
</evidence>
<dbReference type="EMBL" id="VIEB01000258">
    <property type="protein sequence ID" value="TQD98167.1"/>
    <property type="molecule type" value="Genomic_DNA"/>
</dbReference>
<feature type="region of interest" description="Disordered" evidence="1">
    <location>
        <begin position="62"/>
        <end position="116"/>
    </location>
</feature>
<dbReference type="STRING" id="106549.A0A540MHD8"/>
<reference evidence="2 3" key="1">
    <citation type="journal article" date="2019" name="G3 (Bethesda)">
        <title>Sequencing of a Wild Apple (Malus baccata) Genome Unravels the Differences Between Cultivated and Wild Apple Species Regarding Disease Resistance and Cold Tolerance.</title>
        <authorList>
            <person name="Chen X."/>
        </authorList>
    </citation>
    <scope>NUCLEOTIDE SEQUENCE [LARGE SCALE GENOMIC DNA]</scope>
    <source>
        <strain evidence="3">cv. Shandingzi</strain>
        <tissue evidence="2">Leaves</tissue>
    </source>
</reference>